<evidence type="ECO:0000313" key="6">
    <source>
        <dbReference type="EMBL" id="CDG83642.1"/>
    </source>
</evidence>
<feature type="binding site" evidence="3">
    <location>
        <position position="157"/>
    </location>
    <ligand>
        <name>Cu cation</name>
        <dbReference type="ChEBI" id="CHEBI:23378"/>
    </ligand>
</feature>
<sequence length="204" mass="22390">MHRRSFILSAAGGLLPLAGCDSQPPHYTAIDITGAAYGPDFHLEGPAGRRYSLADFRGQYVMLFFGFTQCPDVCPTALSRAVEIRRKLGADGARVKVVFVSVDPERDTPALLAEYMAAFDPDFLGLHGDLAQTARAAADFKIFYKKVPSGSSYTMDHTAITYVFDDKGKIRLAMKHEETADECAADLRSLMYSRSSSILNFFKG</sequence>
<name>W0V8P0_9BURK</name>
<dbReference type="PROSITE" id="PS51352">
    <property type="entry name" value="THIOREDOXIN_2"/>
    <property type="match status" value="1"/>
</dbReference>
<dbReference type="InterPro" id="IPR036249">
    <property type="entry name" value="Thioredoxin-like_sf"/>
</dbReference>
<dbReference type="RefSeq" id="WP_038499859.1">
    <property type="nucleotide sequence ID" value="NZ_BCTH01000082.1"/>
</dbReference>
<dbReference type="Gene3D" id="3.40.30.10">
    <property type="entry name" value="Glutaredoxin"/>
    <property type="match status" value="1"/>
</dbReference>
<evidence type="ECO:0000259" key="5">
    <source>
        <dbReference type="PROSITE" id="PS51352"/>
    </source>
</evidence>
<dbReference type="CDD" id="cd02968">
    <property type="entry name" value="SCO"/>
    <property type="match status" value="1"/>
</dbReference>
<dbReference type="OrthoDB" id="9790194at2"/>
<dbReference type="InterPro" id="IPR003782">
    <property type="entry name" value="SCO1/SenC"/>
</dbReference>
<dbReference type="Proteomes" id="UP000027604">
    <property type="component" value="Chromosome I"/>
</dbReference>
<feature type="binding site" evidence="3">
    <location>
        <position position="70"/>
    </location>
    <ligand>
        <name>Cu cation</name>
        <dbReference type="ChEBI" id="CHEBI:23378"/>
    </ligand>
</feature>
<evidence type="ECO:0000256" key="2">
    <source>
        <dbReference type="ARBA" id="ARBA00023008"/>
    </source>
</evidence>
<dbReference type="GO" id="GO:0046872">
    <property type="term" value="F:metal ion binding"/>
    <property type="evidence" value="ECO:0007669"/>
    <property type="project" value="UniProtKB-KW"/>
</dbReference>
<gene>
    <name evidence="6" type="ORF">GJA_3016</name>
</gene>
<keyword evidence="3" id="KW-0479">Metal-binding</keyword>
<keyword evidence="4" id="KW-1015">Disulfide bond</keyword>
<dbReference type="InterPro" id="IPR013766">
    <property type="entry name" value="Thioredoxin_domain"/>
</dbReference>
<proteinExistence type="inferred from homology"/>
<evidence type="ECO:0000256" key="1">
    <source>
        <dbReference type="ARBA" id="ARBA00010996"/>
    </source>
</evidence>
<evidence type="ECO:0000256" key="3">
    <source>
        <dbReference type="PIRSR" id="PIRSR603782-1"/>
    </source>
</evidence>
<reference evidence="6 7" key="1">
    <citation type="journal article" date="2015" name="Genome Announc.">
        <title>Genome Sequence of Mushroom Soft-Rot Pathogen Janthinobacterium agaricidamnosum.</title>
        <authorList>
            <person name="Graupner K."/>
            <person name="Lackner G."/>
            <person name="Hertweck C."/>
        </authorList>
    </citation>
    <scope>NUCLEOTIDE SEQUENCE [LARGE SCALE GENOMIC DNA]</scope>
    <source>
        <strain evidence="7">NBRC 102515 / DSM 9628</strain>
    </source>
</reference>
<dbReference type="STRING" id="1349767.GJA_3016"/>
<dbReference type="Pfam" id="PF02630">
    <property type="entry name" value="SCO1-SenC"/>
    <property type="match status" value="1"/>
</dbReference>
<evidence type="ECO:0000313" key="7">
    <source>
        <dbReference type="Proteomes" id="UP000027604"/>
    </source>
</evidence>
<keyword evidence="2 3" id="KW-0186">Copper</keyword>
<dbReference type="EMBL" id="HG322949">
    <property type="protein sequence ID" value="CDG83642.1"/>
    <property type="molecule type" value="Genomic_DNA"/>
</dbReference>
<dbReference type="KEGG" id="jag:GJA_3016"/>
<feature type="disulfide bond" description="Redox-active" evidence="4">
    <location>
        <begin position="70"/>
        <end position="74"/>
    </location>
</feature>
<keyword evidence="7" id="KW-1185">Reference proteome</keyword>
<protein>
    <submittedName>
        <fullName evidence="6">AhpC/TSA family protein</fullName>
    </submittedName>
</protein>
<feature type="binding site" evidence="3">
    <location>
        <position position="74"/>
    </location>
    <ligand>
        <name>Cu cation</name>
        <dbReference type="ChEBI" id="CHEBI:23378"/>
    </ligand>
</feature>
<dbReference type="PATRIC" id="fig|1349767.4.peg.4724"/>
<dbReference type="eggNOG" id="COG1999">
    <property type="taxonomic scope" value="Bacteria"/>
</dbReference>
<feature type="domain" description="Thioredoxin" evidence="5">
    <location>
        <begin position="32"/>
        <end position="192"/>
    </location>
</feature>
<evidence type="ECO:0000256" key="4">
    <source>
        <dbReference type="PIRSR" id="PIRSR603782-2"/>
    </source>
</evidence>
<comment type="similarity">
    <text evidence="1">Belongs to the SCO1/2 family.</text>
</comment>
<dbReference type="PANTHER" id="PTHR12151">
    <property type="entry name" value="ELECTRON TRANSPORT PROTIN SCO1/SENC FAMILY MEMBER"/>
    <property type="match status" value="1"/>
</dbReference>
<dbReference type="FunFam" id="3.40.30.10:FF:000013">
    <property type="entry name" value="Blast:Protein SCO1 homolog, mitochondrial"/>
    <property type="match status" value="1"/>
</dbReference>
<accession>W0V8P0</accession>
<dbReference type="AlphaFoldDB" id="W0V8P0"/>
<dbReference type="HOGENOM" id="CLU_050131_3_0_4"/>
<organism evidence="6 7">
    <name type="scientific">Janthinobacterium agaricidamnosum NBRC 102515 = DSM 9628</name>
    <dbReference type="NCBI Taxonomy" id="1349767"/>
    <lineage>
        <taxon>Bacteria</taxon>
        <taxon>Pseudomonadati</taxon>
        <taxon>Pseudomonadota</taxon>
        <taxon>Betaproteobacteria</taxon>
        <taxon>Burkholderiales</taxon>
        <taxon>Oxalobacteraceae</taxon>
        <taxon>Janthinobacterium</taxon>
    </lineage>
</organism>
<dbReference type="SUPFAM" id="SSF52833">
    <property type="entry name" value="Thioredoxin-like"/>
    <property type="match status" value="1"/>
</dbReference>
<dbReference type="PANTHER" id="PTHR12151:SF25">
    <property type="entry name" value="LINALOOL DEHYDRATASE_ISOMERASE DOMAIN-CONTAINING PROTEIN"/>
    <property type="match status" value="1"/>
</dbReference>